<dbReference type="EMBL" id="JACEGQ020000019">
    <property type="protein sequence ID" value="KAH8480887.1"/>
    <property type="molecule type" value="Genomic_DNA"/>
</dbReference>
<reference evidence="1" key="1">
    <citation type="journal article" date="2021" name="J. Hered.">
        <title>Genome Assembly of Salicaceae Populus deltoides (Eastern Cottonwood) I-69 Based on Nanopore Sequencing and Hi-C Technologies.</title>
        <authorList>
            <person name="Bai S."/>
            <person name="Wu H."/>
            <person name="Zhang J."/>
            <person name="Pan Z."/>
            <person name="Zhao W."/>
            <person name="Li Z."/>
            <person name="Tong C."/>
        </authorList>
    </citation>
    <scope>NUCLEOTIDE SEQUENCE</scope>
    <source>
        <tissue evidence="1">Leaf</tissue>
    </source>
</reference>
<evidence type="ECO:0000313" key="1">
    <source>
        <dbReference type="EMBL" id="KAH8480887.1"/>
    </source>
</evidence>
<dbReference type="Proteomes" id="UP000807159">
    <property type="component" value="Chromosome 19"/>
</dbReference>
<gene>
    <name evidence="1" type="ORF">H0E87_030955</name>
</gene>
<keyword evidence="2" id="KW-1185">Reference proteome</keyword>
<accession>A0A8T2WMG4</accession>
<evidence type="ECO:0000313" key="2">
    <source>
        <dbReference type="Proteomes" id="UP000807159"/>
    </source>
</evidence>
<proteinExistence type="predicted"/>
<sequence length="209" mass="23758">MQGCYSETATEARRTHCLGGFRRRDGRIKREFCVVNIKKKDWMKWRRRLMALNRIEGVRGGDGVLRFVVRGGDGMLRFVEVTVDYYLAYQFELMLVSPCGLANHTGEAPELGSDNGIVNTLTGMADVDGTSSNHTFSPGTFVMVNITTRKKKKDCVKKKKHRKAQNRDGCTYQKSKVERSLNTKYDLAITVLYGEWRGGFEESISRNGR</sequence>
<protein>
    <submittedName>
        <fullName evidence="1">Uncharacterized protein</fullName>
    </submittedName>
</protein>
<comment type="caution">
    <text evidence="1">The sequence shown here is derived from an EMBL/GenBank/DDBJ whole genome shotgun (WGS) entry which is preliminary data.</text>
</comment>
<dbReference type="AlphaFoldDB" id="A0A8T2WMG4"/>
<name>A0A8T2WMG4_POPDE</name>
<organism evidence="1 2">
    <name type="scientific">Populus deltoides</name>
    <name type="common">Eastern poplar</name>
    <name type="synonym">Eastern cottonwood</name>
    <dbReference type="NCBI Taxonomy" id="3696"/>
    <lineage>
        <taxon>Eukaryota</taxon>
        <taxon>Viridiplantae</taxon>
        <taxon>Streptophyta</taxon>
        <taxon>Embryophyta</taxon>
        <taxon>Tracheophyta</taxon>
        <taxon>Spermatophyta</taxon>
        <taxon>Magnoliopsida</taxon>
        <taxon>eudicotyledons</taxon>
        <taxon>Gunneridae</taxon>
        <taxon>Pentapetalae</taxon>
        <taxon>rosids</taxon>
        <taxon>fabids</taxon>
        <taxon>Malpighiales</taxon>
        <taxon>Salicaceae</taxon>
        <taxon>Saliceae</taxon>
        <taxon>Populus</taxon>
    </lineage>
</organism>